<dbReference type="AlphaFoldDB" id="A0A2M9Z7I7"/>
<dbReference type="Proteomes" id="UP000231912">
    <property type="component" value="Unassembled WGS sequence"/>
</dbReference>
<dbReference type="GO" id="GO:0016779">
    <property type="term" value="F:nucleotidyltransferase activity"/>
    <property type="evidence" value="ECO:0007669"/>
    <property type="project" value="TreeGrafter"/>
</dbReference>
<dbReference type="InterPro" id="IPR036873">
    <property type="entry name" value="Rhodanese-like_dom_sf"/>
</dbReference>
<dbReference type="InterPro" id="IPR001763">
    <property type="entry name" value="Rhodanese-like_dom"/>
</dbReference>
<dbReference type="GO" id="GO:0005737">
    <property type="term" value="C:cytoplasm"/>
    <property type="evidence" value="ECO:0007669"/>
    <property type="project" value="TreeGrafter"/>
</dbReference>
<dbReference type="RefSeq" id="WP_100760159.1">
    <property type="nucleotide sequence ID" value="NZ_NPDT01000010.1"/>
</dbReference>
<dbReference type="CDD" id="cd00158">
    <property type="entry name" value="RHOD"/>
    <property type="match status" value="1"/>
</dbReference>
<dbReference type="PANTHER" id="PTHR10953:SF102">
    <property type="entry name" value="ADENYLYLTRANSFERASE AND SULFURTRANSFERASE MOCS3"/>
    <property type="match status" value="1"/>
</dbReference>
<dbReference type="PANTHER" id="PTHR10953">
    <property type="entry name" value="UBIQUITIN-ACTIVATING ENZYME E1"/>
    <property type="match status" value="1"/>
</dbReference>
<dbReference type="Gene3D" id="3.40.50.720">
    <property type="entry name" value="NAD(P)-binding Rossmann-like Domain"/>
    <property type="match status" value="1"/>
</dbReference>
<dbReference type="Gene3D" id="3.40.250.10">
    <property type="entry name" value="Rhodanese-like domain"/>
    <property type="match status" value="1"/>
</dbReference>
<gene>
    <name evidence="2" type="ORF">CH371_18410</name>
</gene>
<accession>A0A2M9Z7I7</accession>
<dbReference type="EMBL" id="NPDT01000010">
    <property type="protein sequence ID" value="PJZ64390.1"/>
    <property type="molecule type" value="Genomic_DNA"/>
</dbReference>
<dbReference type="SUPFAM" id="SSF69572">
    <property type="entry name" value="Activating enzymes of the ubiquitin-like proteins"/>
    <property type="match status" value="1"/>
</dbReference>
<protein>
    <submittedName>
        <fullName evidence="2">Dinucleotide-utilizing protein</fullName>
    </submittedName>
</protein>
<sequence length="352" mass="38764">MSPDRTKFFSRQTLIPSIGPEGLERLSGSSALVIGLGGLGAPASLQLACSGVGRVGLLDFDKVELTNLHRQTTFTLSDIGRFKTEATKEFLEARVPDLKVEIFTRIFDSNLSAEFLNSWDIVLDCTDTVSAKYWINDLCVSAGKPFVMASLYRTSAQFALFSSKPCYRCVYPNLEEVEIGNCVVGGVLGTLSTIAGAHQAALAIRYLLGPDKTPKDRLFQLEWDSPLYYETVMHADPNCSCCGSKRENSARTKIEIGLEEYLSEKRNPDVLLIDVRESEERSSQSIPDSIFFPLSEMEKGNLPDLPKESTLILICESGIRSKKAVTILSPHFSRIYSLSGGRRALLLGVDSL</sequence>
<evidence type="ECO:0000313" key="3">
    <source>
        <dbReference type="Proteomes" id="UP000231912"/>
    </source>
</evidence>
<dbReference type="Pfam" id="PF00581">
    <property type="entry name" value="Rhodanese"/>
    <property type="match status" value="1"/>
</dbReference>
<feature type="domain" description="Rhodanese" evidence="1">
    <location>
        <begin position="266"/>
        <end position="350"/>
    </location>
</feature>
<dbReference type="CDD" id="cd00757">
    <property type="entry name" value="ThiF_MoeB_HesA_family"/>
    <property type="match status" value="1"/>
</dbReference>
<dbReference type="PROSITE" id="PS50206">
    <property type="entry name" value="RHODANESE_3"/>
    <property type="match status" value="1"/>
</dbReference>
<dbReference type="InterPro" id="IPR035985">
    <property type="entry name" value="Ubiquitin-activating_enz"/>
</dbReference>
<name>A0A2M9Z7I7_9LEPT</name>
<comment type="caution">
    <text evidence="2">The sequence shown here is derived from an EMBL/GenBank/DDBJ whole genome shotgun (WGS) entry which is preliminary data.</text>
</comment>
<dbReference type="InterPro" id="IPR000594">
    <property type="entry name" value="ThiF_NAD_FAD-bd"/>
</dbReference>
<dbReference type="InterPro" id="IPR045886">
    <property type="entry name" value="ThiF/MoeB/HesA"/>
</dbReference>
<organism evidence="2 3">
    <name type="scientific">Leptospira wolffii</name>
    <dbReference type="NCBI Taxonomy" id="409998"/>
    <lineage>
        <taxon>Bacteria</taxon>
        <taxon>Pseudomonadati</taxon>
        <taxon>Spirochaetota</taxon>
        <taxon>Spirochaetia</taxon>
        <taxon>Leptospirales</taxon>
        <taxon>Leptospiraceae</taxon>
        <taxon>Leptospira</taxon>
    </lineage>
</organism>
<dbReference type="GO" id="GO:0004792">
    <property type="term" value="F:thiosulfate-cyanide sulfurtransferase activity"/>
    <property type="evidence" value="ECO:0007669"/>
    <property type="project" value="TreeGrafter"/>
</dbReference>
<evidence type="ECO:0000259" key="1">
    <source>
        <dbReference type="PROSITE" id="PS50206"/>
    </source>
</evidence>
<dbReference type="GO" id="GO:0008641">
    <property type="term" value="F:ubiquitin-like modifier activating enzyme activity"/>
    <property type="evidence" value="ECO:0007669"/>
    <property type="project" value="InterPro"/>
</dbReference>
<dbReference type="Pfam" id="PF00899">
    <property type="entry name" value="ThiF"/>
    <property type="match status" value="1"/>
</dbReference>
<proteinExistence type="predicted"/>
<dbReference type="SMART" id="SM00450">
    <property type="entry name" value="RHOD"/>
    <property type="match status" value="1"/>
</dbReference>
<reference evidence="2 3" key="1">
    <citation type="submission" date="2017-07" db="EMBL/GenBank/DDBJ databases">
        <title>Leptospira spp. isolated from tropical soils.</title>
        <authorList>
            <person name="Thibeaux R."/>
            <person name="Iraola G."/>
            <person name="Ferres I."/>
            <person name="Bierque E."/>
            <person name="Girault D."/>
            <person name="Soupe-Gilbert M.-E."/>
            <person name="Picardeau M."/>
            <person name="Goarant C."/>
        </authorList>
    </citation>
    <scope>NUCLEOTIDE SEQUENCE [LARGE SCALE GENOMIC DNA]</scope>
    <source>
        <strain evidence="2 3">FH2-C-A2</strain>
    </source>
</reference>
<evidence type="ECO:0000313" key="2">
    <source>
        <dbReference type="EMBL" id="PJZ64390.1"/>
    </source>
</evidence>